<keyword evidence="9" id="KW-0406">Ion transport</keyword>
<evidence type="ECO:0000256" key="8">
    <source>
        <dbReference type="ARBA" id="ARBA00022989"/>
    </source>
</evidence>
<dbReference type="Gene3D" id="3.80.10.10">
    <property type="entry name" value="Ribonuclease Inhibitor"/>
    <property type="match status" value="3"/>
</dbReference>
<accession>A0AAV2I2C5</accession>
<evidence type="ECO:0000256" key="6">
    <source>
        <dbReference type="ARBA" id="ARBA00022729"/>
    </source>
</evidence>
<dbReference type="SUPFAM" id="SSF52058">
    <property type="entry name" value="L domain-like"/>
    <property type="match status" value="1"/>
</dbReference>
<evidence type="ECO:0000256" key="2">
    <source>
        <dbReference type="ARBA" id="ARBA00022448"/>
    </source>
</evidence>
<dbReference type="Proteomes" id="UP001497497">
    <property type="component" value="Unassembled WGS sequence"/>
</dbReference>
<evidence type="ECO:0000256" key="10">
    <source>
        <dbReference type="ARBA" id="ARBA00023136"/>
    </source>
</evidence>
<keyword evidence="8" id="KW-1133">Transmembrane helix</keyword>
<dbReference type="GO" id="GO:0034220">
    <property type="term" value="P:monoatomic ion transmembrane transport"/>
    <property type="evidence" value="ECO:0007669"/>
    <property type="project" value="UniProtKB-KW"/>
</dbReference>
<keyword evidence="5" id="KW-0812">Transmembrane</keyword>
<dbReference type="SUPFAM" id="SSF52047">
    <property type="entry name" value="RNI-like"/>
    <property type="match status" value="1"/>
</dbReference>
<organism evidence="13 14">
    <name type="scientific">Lymnaea stagnalis</name>
    <name type="common">Great pond snail</name>
    <name type="synonym">Helix stagnalis</name>
    <dbReference type="NCBI Taxonomy" id="6523"/>
    <lineage>
        <taxon>Eukaryota</taxon>
        <taxon>Metazoa</taxon>
        <taxon>Spiralia</taxon>
        <taxon>Lophotrochozoa</taxon>
        <taxon>Mollusca</taxon>
        <taxon>Gastropoda</taxon>
        <taxon>Heterobranchia</taxon>
        <taxon>Euthyneura</taxon>
        <taxon>Panpulmonata</taxon>
        <taxon>Hygrophila</taxon>
        <taxon>Lymnaeoidea</taxon>
        <taxon>Lymnaeidae</taxon>
        <taxon>Lymnaea</taxon>
    </lineage>
</organism>
<evidence type="ECO:0000313" key="13">
    <source>
        <dbReference type="EMBL" id="CAL1540791.1"/>
    </source>
</evidence>
<keyword evidence="3" id="KW-1003">Cell membrane</keyword>
<evidence type="ECO:0000256" key="11">
    <source>
        <dbReference type="ARBA" id="ARBA00023157"/>
    </source>
</evidence>
<evidence type="ECO:0000256" key="4">
    <source>
        <dbReference type="ARBA" id="ARBA00022614"/>
    </source>
</evidence>
<dbReference type="GO" id="GO:0005886">
    <property type="term" value="C:plasma membrane"/>
    <property type="evidence" value="ECO:0007669"/>
    <property type="project" value="UniProtKB-SubCell"/>
</dbReference>
<evidence type="ECO:0000256" key="5">
    <source>
        <dbReference type="ARBA" id="ARBA00022692"/>
    </source>
</evidence>
<evidence type="ECO:0000256" key="7">
    <source>
        <dbReference type="ARBA" id="ARBA00022737"/>
    </source>
</evidence>
<evidence type="ECO:0000256" key="12">
    <source>
        <dbReference type="ARBA" id="ARBA00023303"/>
    </source>
</evidence>
<keyword evidence="11" id="KW-1015">Disulfide bond</keyword>
<keyword evidence="7" id="KW-0677">Repeat</keyword>
<comment type="subcellular location">
    <subcellularLocation>
        <location evidence="1">Cell membrane</location>
        <topology evidence="1">Single-pass membrane protein</topology>
    </subcellularLocation>
</comment>
<sequence>MDFAFSTLMNLEWLDLSRNIIVSLSDGSFSGLARLKTLNLSFNSLTMKDLTFPQGVFIPLKSLKVLRLNKNNLGIKNGTGLNYPDRALSALANLTYLSLDGIPNNTFGPGFQNMTSLRNLSLTDYLEGDCHMWSLYNTTFVNLSNLEYLHLADCFIKGLLIEPGAFSPLRKLYFLDLTHNEDIDVQHLANVFYGLKDTTTLKILKMELVVNRYSLGICLESRYINHFPQHLEEFHASENNLEAVDRQVIPMLSPSLKKLNVTGNKFVFGTYLQDLRLMANLTEIDLSGGSFTYNLPSQYPFQIPKYDATNSCSLYQKTLEDAHKNPFVFNLPPNLKSIKMNKAGLRYTLSGLRVGKNSLERLSLKGNYFPHLQGPLYGFDRLQYLDLSSSFIKRIEPDFFVTLTSLKYLTLSRNQLGNNLADDASSAKVFSPLTNLQLLNLSFNALTNLPPNIFRNLTSLRVLSLEKNSLIDFIIDLSSLKKLQYLDLKETRIASLGAETRRQIDALVQMNISVNMQRNPILCDCSNQQFLEWMTSSEAFN</sequence>
<evidence type="ECO:0000256" key="9">
    <source>
        <dbReference type="ARBA" id="ARBA00023065"/>
    </source>
</evidence>
<keyword evidence="12" id="KW-0407">Ion channel</keyword>
<dbReference type="PROSITE" id="PS51450">
    <property type="entry name" value="LRR"/>
    <property type="match status" value="2"/>
</dbReference>
<dbReference type="AlphaFoldDB" id="A0AAV2I2C5"/>
<dbReference type="SMART" id="SM00369">
    <property type="entry name" value="LRR_TYP"/>
    <property type="match status" value="9"/>
</dbReference>
<dbReference type="PANTHER" id="PTHR46473:SF10">
    <property type="entry name" value="LD45603P-RELATED"/>
    <property type="match status" value="1"/>
</dbReference>
<evidence type="ECO:0000256" key="1">
    <source>
        <dbReference type="ARBA" id="ARBA00004162"/>
    </source>
</evidence>
<keyword evidence="6" id="KW-0732">Signal</keyword>
<name>A0AAV2I2C5_LYMST</name>
<comment type="caution">
    <text evidence="13">The sequence shown here is derived from an EMBL/GenBank/DDBJ whole genome shotgun (WGS) entry which is preliminary data.</text>
</comment>
<dbReference type="InterPro" id="IPR001611">
    <property type="entry name" value="Leu-rich_rpt"/>
</dbReference>
<reference evidence="13 14" key="1">
    <citation type="submission" date="2024-04" db="EMBL/GenBank/DDBJ databases">
        <authorList>
            <consortium name="Genoscope - CEA"/>
            <person name="William W."/>
        </authorList>
    </citation>
    <scope>NUCLEOTIDE SEQUENCE [LARGE SCALE GENOMIC DNA]</scope>
</reference>
<keyword evidence="2" id="KW-0813">Transport</keyword>
<keyword evidence="10" id="KW-0472">Membrane</keyword>
<gene>
    <name evidence="13" type="ORF">GSLYS_00014440001</name>
</gene>
<dbReference type="InterPro" id="IPR032675">
    <property type="entry name" value="LRR_dom_sf"/>
</dbReference>
<dbReference type="InterPro" id="IPR051432">
    <property type="entry name" value="KCNMA1_auxiliary"/>
</dbReference>
<dbReference type="InterPro" id="IPR003591">
    <property type="entry name" value="Leu-rich_rpt_typical-subtyp"/>
</dbReference>
<evidence type="ECO:0000313" key="14">
    <source>
        <dbReference type="Proteomes" id="UP001497497"/>
    </source>
</evidence>
<dbReference type="Pfam" id="PF13855">
    <property type="entry name" value="LRR_8"/>
    <property type="match status" value="4"/>
</dbReference>
<keyword evidence="4" id="KW-0433">Leucine-rich repeat</keyword>
<dbReference type="EMBL" id="CAXITT010000400">
    <property type="protein sequence ID" value="CAL1540791.1"/>
    <property type="molecule type" value="Genomic_DNA"/>
</dbReference>
<proteinExistence type="predicted"/>
<protein>
    <submittedName>
        <fullName evidence="13">Uncharacterized protein</fullName>
    </submittedName>
</protein>
<evidence type="ECO:0000256" key="3">
    <source>
        <dbReference type="ARBA" id="ARBA00022475"/>
    </source>
</evidence>
<dbReference type="PANTHER" id="PTHR46473">
    <property type="entry name" value="GH08155P"/>
    <property type="match status" value="1"/>
</dbReference>
<keyword evidence="14" id="KW-1185">Reference proteome</keyword>